<reference evidence="1" key="1">
    <citation type="submission" date="2021-06" db="EMBL/GenBank/DDBJ databases">
        <authorList>
            <person name="Kallberg Y."/>
            <person name="Tangrot J."/>
            <person name="Rosling A."/>
        </authorList>
    </citation>
    <scope>NUCLEOTIDE SEQUENCE</scope>
    <source>
        <strain evidence="1">MT106</strain>
    </source>
</reference>
<dbReference type="Proteomes" id="UP000789831">
    <property type="component" value="Unassembled WGS sequence"/>
</dbReference>
<sequence length="193" mass="22223">MEHLFPGVDVPLRVDKSTNILEVLKLATRTFDQATITLASTRAYKESNHLRVDSEPNAKVPKESVHSTYSPVNIYHRDCINTSDLMDISPSLFKDSPIYQDIESTNNLSQNMLNRSIEKIIESERLVDELMSSNKPSQVTEESGLYKRYKEYKKDNGKEASNALVFDDVRKQIPEEVTDITLRKRMERTRKNV</sequence>
<dbReference type="EMBL" id="CAJVPL010001461">
    <property type="protein sequence ID" value="CAG8572375.1"/>
    <property type="molecule type" value="Genomic_DNA"/>
</dbReference>
<name>A0A9N9BQA9_9GLOM</name>
<accession>A0A9N9BQA9</accession>
<evidence type="ECO:0000313" key="1">
    <source>
        <dbReference type="EMBL" id="CAG8572375.1"/>
    </source>
</evidence>
<dbReference type="AlphaFoldDB" id="A0A9N9BQA9"/>
<dbReference type="OrthoDB" id="2487503at2759"/>
<protein>
    <submittedName>
        <fullName evidence="1">11096_t:CDS:1</fullName>
    </submittedName>
</protein>
<organism evidence="1 2">
    <name type="scientific">Ambispora gerdemannii</name>
    <dbReference type="NCBI Taxonomy" id="144530"/>
    <lineage>
        <taxon>Eukaryota</taxon>
        <taxon>Fungi</taxon>
        <taxon>Fungi incertae sedis</taxon>
        <taxon>Mucoromycota</taxon>
        <taxon>Glomeromycotina</taxon>
        <taxon>Glomeromycetes</taxon>
        <taxon>Archaeosporales</taxon>
        <taxon>Ambisporaceae</taxon>
        <taxon>Ambispora</taxon>
    </lineage>
</organism>
<gene>
    <name evidence="1" type="ORF">AGERDE_LOCUS7704</name>
</gene>
<keyword evidence="2" id="KW-1185">Reference proteome</keyword>
<evidence type="ECO:0000313" key="2">
    <source>
        <dbReference type="Proteomes" id="UP000789831"/>
    </source>
</evidence>
<proteinExistence type="predicted"/>
<comment type="caution">
    <text evidence="1">The sequence shown here is derived from an EMBL/GenBank/DDBJ whole genome shotgun (WGS) entry which is preliminary data.</text>
</comment>